<dbReference type="GO" id="GO:0005524">
    <property type="term" value="F:ATP binding"/>
    <property type="evidence" value="ECO:0007669"/>
    <property type="project" value="UniProtKB-KW"/>
</dbReference>
<dbReference type="OrthoDB" id="9802264at2"/>
<dbReference type="GO" id="GO:0098796">
    <property type="term" value="C:membrane protein complex"/>
    <property type="evidence" value="ECO:0007669"/>
    <property type="project" value="UniProtKB-ARBA"/>
</dbReference>
<dbReference type="Proteomes" id="UP000237752">
    <property type="component" value="Unassembled WGS sequence"/>
</dbReference>
<comment type="caution">
    <text evidence="5">The sequence shown here is derived from an EMBL/GenBank/DDBJ whole genome shotgun (WGS) entry which is preliminary data.</text>
</comment>
<proteinExistence type="predicted"/>
<keyword evidence="2" id="KW-0547">Nucleotide-binding</keyword>
<dbReference type="InterPro" id="IPR003439">
    <property type="entry name" value="ABC_transporter-like_ATP-bd"/>
</dbReference>
<evidence type="ECO:0000313" key="6">
    <source>
        <dbReference type="Proteomes" id="UP000237752"/>
    </source>
</evidence>
<evidence type="ECO:0000256" key="2">
    <source>
        <dbReference type="ARBA" id="ARBA00022741"/>
    </source>
</evidence>
<feature type="domain" description="ABC transporter" evidence="4">
    <location>
        <begin position="6"/>
        <end position="235"/>
    </location>
</feature>
<dbReference type="PROSITE" id="PS50893">
    <property type="entry name" value="ABC_TRANSPORTER_2"/>
    <property type="match status" value="1"/>
</dbReference>
<dbReference type="PANTHER" id="PTHR24220:SF685">
    <property type="entry name" value="ABC TRANSPORTER RELATED"/>
    <property type="match status" value="1"/>
</dbReference>
<evidence type="ECO:0000256" key="1">
    <source>
        <dbReference type="ARBA" id="ARBA00022448"/>
    </source>
</evidence>
<accession>A0A2T0ZZ06</accession>
<protein>
    <submittedName>
        <fullName evidence="5">Putative ABC transport system ATP-binding protein</fullName>
    </submittedName>
</protein>
<keyword evidence="6" id="KW-1185">Reference proteome</keyword>
<dbReference type="AlphaFoldDB" id="A0A2T0ZZ06"/>
<evidence type="ECO:0000256" key="3">
    <source>
        <dbReference type="ARBA" id="ARBA00022840"/>
    </source>
</evidence>
<dbReference type="CDD" id="cd03255">
    <property type="entry name" value="ABC_MJ0796_LolCDE_FtsE"/>
    <property type="match status" value="1"/>
</dbReference>
<dbReference type="SMART" id="SM00382">
    <property type="entry name" value="AAA"/>
    <property type="match status" value="1"/>
</dbReference>
<dbReference type="InterPro" id="IPR027417">
    <property type="entry name" value="P-loop_NTPase"/>
</dbReference>
<sequence>MSTTALTLNDVSMIYPDGDSEIKALDSVSMEVAAGEFVAVTGPSGSGKSTLLAVAGLLQQPTRGTIEIGGVDVGSLRAKDRTTVRRDEIGFVFQQSNLIGSLTALEQLQIVAHLRGEKPSDATDRAKEILDRVGLRDAAGRRPHQLSGGQRQRVGIARALMNTPTLLLVDEPTSALDKERGAAILDLLGEVTHERGVATVMVTHDVEHLGSVDRVFGMDDGVLTVHDTDRGLQPA</sequence>
<dbReference type="GO" id="GO:0005886">
    <property type="term" value="C:plasma membrane"/>
    <property type="evidence" value="ECO:0007669"/>
    <property type="project" value="TreeGrafter"/>
</dbReference>
<evidence type="ECO:0000313" key="5">
    <source>
        <dbReference type="EMBL" id="PRZ41585.1"/>
    </source>
</evidence>
<dbReference type="EMBL" id="PVUE01000009">
    <property type="protein sequence ID" value="PRZ41585.1"/>
    <property type="molecule type" value="Genomic_DNA"/>
</dbReference>
<dbReference type="GO" id="GO:0016887">
    <property type="term" value="F:ATP hydrolysis activity"/>
    <property type="evidence" value="ECO:0007669"/>
    <property type="project" value="InterPro"/>
</dbReference>
<dbReference type="InterPro" id="IPR015854">
    <property type="entry name" value="ABC_transpr_LolD-like"/>
</dbReference>
<organism evidence="5 6">
    <name type="scientific">Antricoccus suffuscus</name>
    <dbReference type="NCBI Taxonomy" id="1629062"/>
    <lineage>
        <taxon>Bacteria</taxon>
        <taxon>Bacillati</taxon>
        <taxon>Actinomycetota</taxon>
        <taxon>Actinomycetes</taxon>
        <taxon>Geodermatophilales</taxon>
        <taxon>Antricoccaceae</taxon>
        <taxon>Antricoccus</taxon>
    </lineage>
</organism>
<dbReference type="InterPro" id="IPR003593">
    <property type="entry name" value="AAA+_ATPase"/>
</dbReference>
<dbReference type="Gene3D" id="3.40.50.300">
    <property type="entry name" value="P-loop containing nucleotide triphosphate hydrolases"/>
    <property type="match status" value="1"/>
</dbReference>
<keyword evidence="1" id="KW-0813">Transport</keyword>
<name>A0A2T0ZZ06_9ACTN</name>
<dbReference type="Pfam" id="PF00005">
    <property type="entry name" value="ABC_tran"/>
    <property type="match status" value="1"/>
</dbReference>
<keyword evidence="3 5" id="KW-0067">ATP-binding</keyword>
<dbReference type="RefSeq" id="WP_106349335.1">
    <property type="nucleotide sequence ID" value="NZ_PVUE01000009.1"/>
</dbReference>
<dbReference type="PROSITE" id="PS00211">
    <property type="entry name" value="ABC_TRANSPORTER_1"/>
    <property type="match status" value="1"/>
</dbReference>
<dbReference type="FunFam" id="3.40.50.300:FF:000032">
    <property type="entry name" value="Export ABC transporter ATP-binding protein"/>
    <property type="match status" value="1"/>
</dbReference>
<dbReference type="PANTHER" id="PTHR24220">
    <property type="entry name" value="IMPORT ATP-BINDING PROTEIN"/>
    <property type="match status" value="1"/>
</dbReference>
<gene>
    <name evidence="5" type="ORF">CLV47_109132</name>
</gene>
<dbReference type="GO" id="GO:0022857">
    <property type="term" value="F:transmembrane transporter activity"/>
    <property type="evidence" value="ECO:0007669"/>
    <property type="project" value="TreeGrafter"/>
</dbReference>
<reference evidence="5 6" key="1">
    <citation type="submission" date="2018-03" db="EMBL/GenBank/DDBJ databases">
        <title>Genomic Encyclopedia of Archaeal and Bacterial Type Strains, Phase II (KMG-II): from individual species to whole genera.</title>
        <authorList>
            <person name="Goeker M."/>
        </authorList>
    </citation>
    <scope>NUCLEOTIDE SEQUENCE [LARGE SCALE GENOMIC DNA]</scope>
    <source>
        <strain evidence="5 6">DSM 100065</strain>
    </source>
</reference>
<evidence type="ECO:0000259" key="4">
    <source>
        <dbReference type="PROSITE" id="PS50893"/>
    </source>
</evidence>
<dbReference type="SUPFAM" id="SSF52540">
    <property type="entry name" value="P-loop containing nucleoside triphosphate hydrolases"/>
    <property type="match status" value="1"/>
</dbReference>
<dbReference type="InterPro" id="IPR017911">
    <property type="entry name" value="MacB-like_ATP-bd"/>
</dbReference>
<dbReference type="InterPro" id="IPR017871">
    <property type="entry name" value="ABC_transporter-like_CS"/>
</dbReference>